<sequence length="106" mass="11836">MRSAWTSSKWIKMESRRQPTRASIAHSYATTSMGAEIQHWWLIHDPVVDASTGHTVGTFPIRCWTLFSPFSSTAFNETPNSHAANTVWSILCLAHSTRGLAQAGQY</sequence>
<accession>A0A3F3PH15</accession>
<proteinExistence type="predicted"/>
<organism evidence="1 2">
    <name type="scientific">Aspergillus welwitschiae</name>
    <dbReference type="NCBI Taxonomy" id="1341132"/>
    <lineage>
        <taxon>Eukaryota</taxon>
        <taxon>Fungi</taxon>
        <taxon>Dikarya</taxon>
        <taxon>Ascomycota</taxon>
        <taxon>Pezizomycotina</taxon>
        <taxon>Eurotiomycetes</taxon>
        <taxon>Eurotiomycetidae</taxon>
        <taxon>Eurotiales</taxon>
        <taxon>Aspergillaceae</taxon>
        <taxon>Aspergillus</taxon>
        <taxon>Aspergillus subgen. Circumdati</taxon>
    </lineage>
</organism>
<dbReference type="GeneID" id="38138443"/>
<dbReference type="EMBL" id="KZ852202">
    <property type="protein sequence ID" value="RDH26231.1"/>
    <property type="molecule type" value="Genomic_DNA"/>
</dbReference>
<evidence type="ECO:0000313" key="1">
    <source>
        <dbReference type="EMBL" id="RDH26231.1"/>
    </source>
</evidence>
<gene>
    <name evidence="1" type="ORF">BDQ94DRAFT_164655</name>
</gene>
<dbReference type="RefSeq" id="XP_026619253.1">
    <property type="nucleotide sequence ID" value="XM_026770087.1"/>
</dbReference>
<name>A0A3F3PH15_9EURO</name>
<dbReference type="AlphaFoldDB" id="A0A3F3PH15"/>
<reference evidence="1 2" key="1">
    <citation type="submission" date="2018-07" db="EMBL/GenBank/DDBJ databases">
        <title>The genomes of Aspergillus section Nigri reveals drivers in fungal speciation.</title>
        <authorList>
            <consortium name="DOE Joint Genome Institute"/>
            <person name="Vesth T.C."/>
            <person name="Nybo J."/>
            <person name="Theobald S."/>
            <person name="Brandl J."/>
            <person name="Frisvad J.C."/>
            <person name="Nielsen K.F."/>
            <person name="Lyhne E.K."/>
            <person name="Kogle M.E."/>
            <person name="Kuo A."/>
            <person name="Riley R."/>
            <person name="Clum A."/>
            <person name="Nolan M."/>
            <person name="Lipzen A."/>
            <person name="Salamov A."/>
            <person name="Henrissat B."/>
            <person name="Wiebenga A."/>
            <person name="De vries R.P."/>
            <person name="Grigoriev I.V."/>
            <person name="Mortensen U.H."/>
            <person name="Andersen M.R."/>
            <person name="Baker S.E."/>
        </authorList>
    </citation>
    <scope>NUCLEOTIDE SEQUENCE [LARGE SCALE GENOMIC DNA]</scope>
    <source>
        <strain evidence="1 2">CBS 139.54b</strain>
    </source>
</reference>
<evidence type="ECO:0000313" key="2">
    <source>
        <dbReference type="Proteomes" id="UP000253729"/>
    </source>
</evidence>
<keyword evidence="2" id="KW-1185">Reference proteome</keyword>
<protein>
    <submittedName>
        <fullName evidence="1">Uncharacterized protein</fullName>
    </submittedName>
</protein>
<dbReference type="Proteomes" id="UP000253729">
    <property type="component" value="Unassembled WGS sequence"/>
</dbReference>